<dbReference type="InterPro" id="IPR050884">
    <property type="entry name" value="CNP_phosphodiesterase-III"/>
</dbReference>
<dbReference type="InterPro" id="IPR026575">
    <property type="entry name" value="GpdQ/CpdA-like"/>
</dbReference>
<dbReference type="SUPFAM" id="SSF56300">
    <property type="entry name" value="Metallo-dependent phosphatases"/>
    <property type="match status" value="1"/>
</dbReference>
<accession>K2J7D4</accession>
<evidence type="ECO:0000256" key="4">
    <source>
        <dbReference type="ARBA" id="ARBA00025742"/>
    </source>
</evidence>
<dbReference type="InterPro" id="IPR004843">
    <property type="entry name" value="Calcineurin-like_PHP"/>
</dbReference>
<dbReference type="InterPro" id="IPR029052">
    <property type="entry name" value="Metallo-depent_PP-like"/>
</dbReference>
<dbReference type="PANTHER" id="PTHR42988">
    <property type="entry name" value="PHOSPHOHYDROLASE"/>
    <property type="match status" value="1"/>
</dbReference>
<name>K2J7D4_9PROT</name>
<evidence type="ECO:0000313" key="6">
    <source>
        <dbReference type="EMBL" id="EKE79011.1"/>
    </source>
</evidence>
<dbReference type="Pfam" id="PF00149">
    <property type="entry name" value="Metallophos"/>
    <property type="match status" value="1"/>
</dbReference>
<keyword evidence="2" id="KW-0378">Hydrolase</keyword>
<comment type="caution">
    <text evidence="6">The sequence shown here is derived from an EMBL/GenBank/DDBJ whole genome shotgun (WGS) entry which is preliminary data.</text>
</comment>
<protein>
    <recommendedName>
        <fullName evidence="5">Calcineurin-like phosphoesterase domain-containing protein</fullName>
    </recommendedName>
</protein>
<evidence type="ECO:0000313" key="7">
    <source>
        <dbReference type="Proteomes" id="UP000006746"/>
    </source>
</evidence>
<comment type="similarity">
    <text evidence="4">Belongs to the cyclic nucleotide phosphodiesterase class-III family.</text>
</comment>
<evidence type="ECO:0000256" key="2">
    <source>
        <dbReference type="ARBA" id="ARBA00022801"/>
    </source>
</evidence>
<dbReference type="PANTHER" id="PTHR42988:SF2">
    <property type="entry name" value="CYCLIC NUCLEOTIDE PHOSPHODIESTERASE CBUA0032-RELATED"/>
    <property type="match status" value="1"/>
</dbReference>
<reference evidence="6 7" key="1">
    <citation type="journal article" date="2012" name="J. Bacteriol.">
        <title>Genome Sequence of Oceanibaculum indicum Type Strain P24.</title>
        <authorList>
            <person name="Lai Q."/>
            <person name="Shao Z."/>
        </authorList>
    </citation>
    <scope>NUCLEOTIDE SEQUENCE [LARGE SCALE GENOMIC DNA]</scope>
    <source>
        <strain evidence="6 7">P24</strain>
    </source>
</reference>
<keyword evidence="1" id="KW-0479">Metal-binding</keyword>
<dbReference type="Proteomes" id="UP000006746">
    <property type="component" value="Unassembled WGS sequence"/>
</dbReference>
<dbReference type="CDD" id="cd07402">
    <property type="entry name" value="MPP_GpdQ"/>
    <property type="match status" value="1"/>
</dbReference>
<sequence>MLKAPKMKLIHLTDTHLVRAGELLYGLDPKARLDACIADINRNHGDADLAVITGDLTHFGDREAFQALRQSLDALTVPVQLIVGNHDTNDGFREFFPDVPVDETGAVQSARDTGAGRLIFLDTTKTGTHAGWYDEVRLDWLEARIAESGDAPIFLFMHHPPLLLGVPAMDRIGLMQRDLFNARMTPYLPRIRHVFFGHVHRPVSGSWRGVPFSTLRAMSHQVWLDFSEETEGVPGSHEPPAYAIVLIEPEQVVIHFHDFLDDSRKFNLRDVEYGFWDEQERRLSAAE</sequence>
<evidence type="ECO:0000259" key="5">
    <source>
        <dbReference type="Pfam" id="PF00149"/>
    </source>
</evidence>
<dbReference type="Gene3D" id="3.60.21.10">
    <property type="match status" value="1"/>
</dbReference>
<gene>
    <name evidence="6" type="ORF">P24_01630</name>
</gene>
<dbReference type="EMBL" id="AMRL01000001">
    <property type="protein sequence ID" value="EKE79011.1"/>
    <property type="molecule type" value="Genomic_DNA"/>
</dbReference>
<keyword evidence="3" id="KW-0408">Iron</keyword>
<keyword evidence="7" id="KW-1185">Reference proteome</keyword>
<evidence type="ECO:0000256" key="3">
    <source>
        <dbReference type="ARBA" id="ARBA00023004"/>
    </source>
</evidence>
<dbReference type="AlphaFoldDB" id="K2J7D4"/>
<dbReference type="GO" id="GO:0004112">
    <property type="term" value="F:cyclic-nucleotide phosphodiesterase activity"/>
    <property type="evidence" value="ECO:0007669"/>
    <property type="project" value="InterPro"/>
</dbReference>
<organism evidence="6 7">
    <name type="scientific">Oceanibaculum indicum P24</name>
    <dbReference type="NCBI Taxonomy" id="1207063"/>
    <lineage>
        <taxon>Bacteria</taxon>
        <taxon>Pseudomonadati</taxon>
        <taxon>Pseudomonadota</taxon>
        <taxon>Alphaproteobacteria</taxon>
        <taxon>Rhodospirillales</taxon>
        <taxon>Oceanibaculaceae</taxon>
        <taxon>Oceanibaculum</taxon>
    </lineage>
</organism>
<dbReference type="STRING" id="1207063.P24_01630"/>
<dbReference type="eggNOG" id="COG1409">
    <property type="taxonomic scope" value="Bacteria"/>
</dbReference>
<proteinExistence type="inferred from homology"/>
<feature type="domain" description="Calcineurin-like phosphoesterase" evidence="5">
    <location>
        <begin position="7"/>
        <end position="202"/>
    </location>
</feature>
<evidence type="ECO:0000256" key="1">
    <source>
        <dbReference type="ARBA" id="ARBA00022723"/>
    </source>
</evidence>
<dbReference type="GO" id="GO:0046872">
    <property type="term" value="F:metal ion binding"/>
    <property type="evidence" value="ECO:0007669"/>
    <property type="project" value="UniProtKB-KW"/>
</dbReference>